<evidence type="ECO:0000313" key="2">
    <source>
        <dbReference type="EMBL" id="KAJ7704955.1"/>
    </source>
</evidence>
<organism evidence="2 3">
    <name type="scientific">Mycena rosella</name>
    <name type="common">Pink bonnet</name>
    <name type="synonym">Agaricus rosellus</name>
    <dbReference type="NCBI Taxonomy" id="1033263"/>
    <lineage>
        <taxon>Eukaryota</taxon>
        <taxon>Fungi</taxon>
        <taxon>Dikarya</taxon>
        <taxon>Basidiomycota</taxon>
        <taxon>Agaricomycotina</taxon>
        <taxon>Agaricomycetes</taxon>
        <taxon>Agaricomycetidae</taxon>
        <taxon>Agaricales</taxon>
        <taxon>Marasmiineae</taxon>
        <taxon>Mycenaceae</taxon>
        <taxon>Mycena</taxon>
    </lineage>
</organism>
<name>A0AAD7GTN4_MYCRO</name>
<dbReference type="Proteomes" id="UP001221757">
    <property type="component" value="Unassembled WGS sequence"/>
</dbReference>
<evidence type="ECO:0000256" key="1">
    <source>
        <dbReference type="SAM" id="SignalP"/>
    </source>
</evidence>
<sequence>MSARGKKNTIRPRASASAVLLISQLSLTAAPPSKAMAIEMEMEINTEAAGRPTFALRLPSACSIYPTSLARAAPQRLPASPTARLRLETPSAFRIPHSAFFRIPPRLNTADLFFPRQALAALQQQQTGRRCRRAELGTYGAPTALLHRTLPPFLKI</sequence>
<reference evidence="2" key="1">
    <citation type="submission" date="2023-03" db="EMBL/GenBank/DDBJ databases">
        <title>Massive genome expansion in bonnet fungi (Mycena s.s.) driven by repeated elements and novel gene families across ecological guilds.</title>
        <authorList>
            <consortium name="Lawrence Berkeley National Laboratory"/>
            <person name="Harder C.B."/>
            <person name="Miyauchi S."/>
            <person name="Viragh M."/>
            <person name="Kuo A."/>
            <person name="Thoen E."/>
            <person name="Andreopoulos B."/>
            <person name="Lu D."/>
            <person name="Skrede I."/>
            <person name="Drula E."/>
            <person name="Henrissat B."/>
            <person name="Morin E."/>
            <person name="Kohler A."/>
            <person name="Barry K."/>
            <person name="LaButti K."/>
            <person name="Morin E."/>
            <person name="Salamov A."/>
            <person name="Lipzen A."/>
            <person name="Mereny Z."/>
            <person name="Hegedus B."/>
            <person name="Baldrian P."/>
            <person name="Stursova M."/>
            <person name="Weitz H."/>
            <person name="Taylor A."/>
            <person name="Grigoriev I.V."/>
            <person name="Nagy L.G."/>
            <person name="Martin F."/>
            <person name="Kauserud H."/>
        </authorList>
    </citation>
    <scope>NUCLEOTIDE SEQUENCE</scope>
    <source>
        <strain evidence="2">CBHHK067</strain>
    </source>
</reference>
<evidence type="ECO:0000313" key="3">
    <source>
        <dbReference type="Proteomes" id="UP001221757"/>
    </source>
</evidence>
<comment type="caution">
    <text evidence="2">The sequence shown here is derived from an EMBL/GenBank/DDBJ whole genome shotgun (WGS) entry which is preliminary data.</text>
</comment>
<keyword evidence="1" id="KW-0732">Signal</keyword>
<keyword evidence="3" id="KW-1185">Reference proteome</keyword>
<proteinExistence type="predicted"/>
<feature type="chain" id="PRO_5042209677" evidence="1">
    <location>
        <begin position="38"/>
        <end position="156"/>
    </location>
</feature>
<gene>
    <name evidence="2" type="ORF">B0H17DRAFT_1193440</name>
</gene>
<accession>A0AAD7GTN4</accession>
<dbReference type="EMBL" id="JARKIE010000009">
    <property type="protein sequence ID" value="KAJ7704955.1"/>
    <property type="molecule type" value="Genomic_DNA"/>
</dbReference>
<protein>
    <submittedName>
        <fullName evidence="2">Uncharacterized protein</fullName>
    </submittedName>
</protein>
<feature type="signal peptide" evidence="1">
    <location>
        <begin position="1"/>
        <end position="37"/>
    </location>
</feature>
<dbReference type="AlphaFoldDB" id="A0AAD7GTN4"/>